<keyword evidence="1" id="KW-0812">Transmembrane</keyword>
<feature type="transmembrane region" description="Helical" evidence="1">
    <location>
        <begin position="173"/>
        <end position="193"/>
    </location>
</feature>
<organism evidence="2 3">
    <name type="scientific">Periplaneta americana</name>
    <name type="common">American cockroach</name>
    <name type="synonym">Blatta americana</name>
    <dbReference type="NCBI Taxonomy" id="6978"/>
    <lineage>
        <taxon>Eukaryota</taxon>
        <taxon>Metazoa</taxon>
        <taxon>Ecdysozoa</taxon>
        <taxon>Arthropoda</taxon>
        <taxon>Hexapoda</taxon>
        <taxon>Insecta</taxon>
        <taxon>Pterygota</taxon>
        <taxon>Neoptera</taxon>
        <taxon>Polyneoptera</taxon>
        <taxon>Dictyoptera</taxon>
        <taxon>Blattodea</taxon>
        <taxon>Blattoidea</taxon>
        <taxon>Blattidae</taxon>
        <taxon>Blattinae</taxon>
        <taxon>Periplaneta</taxon>
    </lineage>
</organism>
<accession>A0ABQ8TPT2</accession>
<gene>
    <name evidence="2" type="ORF">ANN_10143</name>
</gene>
<evidence type="ECO:0000313" key="3">
    <source>
        <dbReference type="Proteomes" id="UP001148838"/>
    </source>
</evidence>
<protein>
    <submittedName>
        <fullName evidence="2">Uncharacterized protein</fullName>
    </submittedName>
</protein>
<sequence>MTSMNSLQLTSALIFSIGTENPLSDLSQAHSKLLSAIRHFLKNGQCYSPLMENTRRLVFHFFFFVSSLRVPCYMTAIVAAVVVYKTSGGIHIDAHPCETFPGILCCLYGRDLCYLLEFSSTSLSTRPGDRPPRRSVQECQQVRKKLTSVRVCKQFTFLPLLASPYVSLTWRDQILHCIVLLIFFDYYCIAILFSRDRAICGRPLIAL</sequence>
<feature type="transmembrane region" description="Helical" evidence="1">
    <location>
        <begin position="57"/>
        <end position="84"/>
    </location>
</feature>
<proteinExistence type="predicted"/>
<keyword evidence="1" id="KW-1133">Transmembrane helix</keyword>
<keyword evidence="3" id="KW-1185">Reference proteome</keyword>
<reference evidence="2 3" key="1">
    <citation type="journal article" date="2022" name="Allergy">
        <title>Genome assembly and annotation of Periplaneta americana reveal a comprehensive cockroach allergen profile.</title>
        <authorList>
            <person name="Wang L."/>
            <person name="Xiong Q."/>
            <person name="Saelim N."/>
            <person name="Wang L."/>
            <person name="Nong W."/>
            <person name="Wan A.T."/>
            <person name="Shi M."/>
            <person name="Liu X."/>
            <person name="Cao Q."/>
            <person name="Hui J.H.L."/>
            <person name="Sookrung N."/>
            <person name="Leung T.F."/>
            <person name="Tungtrongchitr A."/>
            <person name="Tsui S.K.W."/>
        </authorList>
    </citation>
    <scope>NUCLEOTIDE SEQUENCE [LARGE SCALE GENOMIC DNA]</scope>
    <source>
        <strain evidence="2">PWHHKU_190912</strain>
    </source>
</reference>
<keyword evidence="1" id="KW-0472">Membrane</keyword>
<name>A0ABQ8TPT2_PERAM</name>
<evidence type="ECO:0000313" key="2">
    <source>
        <dbReference type="EMBL" id="KAJ4448131.1"/>
    </source>
</evidence>
<dbReference type="Proteomes" id="UP001148838">
    <property type="component" value="Unassembled WGS sequence"/>
</dbReference>
<evidence type="ECO:0000256" key="1">
    <source>
        <dbReference type="SAM" id="Phobius"/>
    </source>
</evidence>
<dbReference type="EMBL" id="JAJSOF020000005">
    <property type="protein sequence ID" value="KAJ4448131.1"/>
    <property type="molecule type" value="Genomic_DNA"/>
</dbReference>
<comment type="caution">
    <text evidence="2">The sequence shown here is derived from an EMBL/GenBank/DDBJ whole genome shotgun (WGS) entry which is preliminary data.</text>
</comment>